<gene>
    <name evidence="16" type="ORF">LTR82_001205</name>
    <name evidence="17" type="ORF">LTR91_000611</name>
</gene>
<organism evidence="16 18">
    <name type="scientific">Friedmanniomyces endolithicus</name>
    <dbReference type="NCBI Taxonomy" id="329885"/>
    <lineage>
        <taxon>Eukaryota</taxon>
        <taxon>Fungi</taxon>
        <taxon>Dikarya</taxon>
        <taxon>Ascomycota</taxon>
        <taxon>Pezizomycotina</taxon>
        <taxon>Dothideomycetes</taxon>
        <taxon>Dothideomycetidae</taxon>
        <taxon>Mycosphaerellales</taxon>
        <taxon>Teratosphaeriaceae</taxon>
        <taxon>Friedmanniomyces</taxon>
    </lineage>
</organism>
<evidence type="ECO:0000256" key="4">
    <source>
        <dbReference type="ARBA" id="ARBA00022723"/>
    </source>
</evidence>
<dbReference type="InterPro" id="IPR001138">
    <property type="entry name" value="Zn2Cys6_DnaBD"/>
</dbReference>
<feature type="transmembrane region" description="Helical" evidence="14">
    <location>
        <begin position="72"/>
        <end position="94"/>
    </location>
</feature>
<evidence type="ECO:0000256" key="7">
    <source>
        <dbReference type="ARBA" id="ARBA00023015"/>
    </source>
</evidence>
<evidence type="ECO:0000256" key="8">
    <source>
        <dbReference type="ARBA" id="ARBA00023125"/>
    </source>
</evidence>
<comment type="subcellular location">
    <subcellularLocation>
        <location evidence="2">Membrane</location>
        <topology evidence="2">Multi-pass membrane protein</topology>
    </subcellularLocation>
    <subcellularLocation>
        <location evidence="1">Nucleus</location>
    </subcellularLocation>
</comment>
<reference evidence="17" key="2">
    <citation type="submission" date="2023-06" db="EMBL/GenBank/DDBJ databases">
        <title>Black Yeasts Isolated from many extreme environments.</title>
        <authorList>
            <person name="Coleine C."/>
            <person name="Stajich J.E."/>
            <person name="Selbmann L."/>
        </authorList>
    </citation>
    <scope>NUCLEOTIDE SEQUENCE</scope>
    <source>
        <strain evidence="17">CCFEE 5200</strain>
    </source>
</reference>
<name>A0AAN6G202_9PEZI</name>
<evidence type="ECO:0000256" key="5">
    <source>
        <dbReference type="ARBA" id="ARBA00022833"/>
    </source>
</evidence>
<dbReference type="InterPro" id="IPR006634">
    <property type="entry name" value="TLC-dom"/>
</dbReference>
<dbReference type="SMART" id="SM00724">
    <property type="entry name" value="TLC"/>
    <property type="match status" value="1"/>
</dbReference>
<evidence type="ECO:0000313" key="16">
    <source>
        <dbReference type="EMBL" id="KAK0327688.1"/>
    </source>
</evidence>
<dbReference type="CDD" id="cd12148">
    <property type="entry name" value="fungal_TF_MHR"/>
    <property type="match status" value="1"/>
</dbReference>
<feature type="region of interest" description="Disordered" evidence="13">
    <location>
        <begin position="455"/>
        <end position="488"/>
    </location>
</feature>
<keyword evidence="3 12" id="KW-0812">Transmembrane</keyword>
<evidence type="ECO:0000313" key="18">
    <source>
        <dbReference type="Proteomes" id="UP001168146"/>
    </source>
</evidence>
<dbReference type="AlphaFoldDB" id="A0AAN6G202"/>
<dbReference type="Proteomes" id="UP001175353">
    <property type="component" value="Unassembled WGS sequence"/>
</dbReference>
<feature type="transmembrane region" description="Helical" evidence="14">
    <location>
        <begin position="114"/>
        <end position="134"/>
    </location>
</feature>
<protein>
    <recommendedName>
        <fullName evidence="15">TLC domain-containing protein</fullName>
    </recommendedName>
</protein>
<evidence type="ECO:0000256" key="9">
    <source>
        <dbReference type="ARBA" id="ARBA00023136"/>
    </source>
</evidence>
<dbReference type="SMART" id="SM00906">
    <property type="entry name" value="Fungal_trans"/>
    <property type="match status" value="1"/>
</dbReference>
<dbReference type="Pfam" id="PF00172">
    <property type="entry name" value="Zn_clus"/>
    <property type="match status" value="1"/>
</dbReference>
<accession>A0AAN6G202</accession>
<keyword evidence="9 12" id="KW-0472">Membrane</keyword>
<dbReference type="PROSITE" id="PS50922">
    <property type="entry name" value="TLC"/>
    <property type="match status" value="1"/>
</dbReference>
<dbReference type="EMBL" id="JASUXU010000002">
    <property type="protein sequence ID" value="KAK0327688.1"/>
    <property type="molecule type" value="Genomic_DNA"/>
</dbReference>
<keyword evidence="7" id="KW-0805">Transcription regulation</keyword>
<reference evidence="16" key="1">
    <citation type="submission" date="2021-12" db="EMBL/GenBank/DDBJ databases">
        <title>Black yeast isolated from Biological Soil Crust.</title>
        <authorList>
            <person name="Kurbessoian T."/>
        </authorList>
    </citation>
    <scope>NUCLEOTIDE SEQUENCE</scope>
    <source>
        <strain evidence="16">CCFEE 5208</strain>
    </source>
</reference>
<evidence type="ECO:0000313" key="19">
    <source>
        <dbReference type="Proteomes" id="UP001175353"/>
    </source>
</evidence>
<evidence type="ECO:0000259" key="15">
    <source>
        <dbReference type="PROSITE" id="PS50922"/>
    </source>
</evidence>
<dbReference type="Pfam" id="PF03798">
    <property type="entry name" value="TRAM_LAG1_CLN8"/>
    <property type="match status" value="1"/>
</dbReference>
<feature type="region of interest" description="Disordered" evidence="13">
    <location>
        <begin position="1022"/>
        <end position="1041"/>
    </location>
</feature>
<feature type="transmembrane region" description="Helical" evidence="14">
    <location>
        <begin position="284"/>
        <end position="306"/>
    </location>
</feature>
<keyword evidence="11" id="KW-0539">Nucleus</keyword>
<dbReference type="GO" id="GO:0016020">
    <property type="term" value="C:membrane"/>
    <property type="evidence" value="ECO:0007669"/>
    <property type="project" value="UniProtKB-SubCell"/>
</dbReference>
<feature type="region of interest" description="Disordered" evidence="13">
    <location>
        <begin position="969"/>
        <end position="992"/>
    </location>
</feature>
<keyword evidence="19" id="KW-1185">Reference proteome</keyword>
<feature type="transmembrane region" description="Helical" evidence="14">
    <location>
        <begin position="36"/>
        <end position="60"/>
    </location>
</feature>
<dbReference type="InterPro" id="IPR007219">
    <property type="entry name" value="XnlR_reg_dom"/>
</dbReference>
<feature type="transmembrane region" description="Helical" evidence="14">
    <location>
        <begin position="204"/>
        <end position="224"/>
    </location>
</feature>
<comment type="caution">
    <text evidence="16">The sequence shown here is derived from an EMBL/GenBank/DDBJ whole genome shotgun (WGS) entry which is preliminary data.</text>
</comment>
<keyword evidence="6 14" id="KW-1133">Transmembrane helix</keyword>
<dbReference type="GO" id="GO:0043565">
    <property type="term" value="F:sequence-specific DNA binding"/>
    <property type="evidence" value="ECO:0007669"/>
    <property type="project" value="TreeGrafter"/>
</dbReference>
<evidence type="ECO:0000256" key="6">
    <source>
        <dbReference type="ARBA" id="ARBA00022989"/>
    </source>
</evidence>
<dbReference type="InterPro" id="IPR036864">
    <property type="entry name" value="Zn2-C6_fun-type_DNA-bd_sf"/>
</dbReference>
<evidence type="ECO:0000256" key="13">
    <source>
        <dbReference type="SAM" id="MobiDB-lite"/>
    </source>
</evidence>
<evidence type="ECO:0000256" key="14">
    <source>
        <dbReference type="SAM" id="Phobius"/>
    </source>
</evidence>
<dbReference type="GO" id="GO:0000981">
    <property type="term" value="F:DNA-binding transcription factor activity, RNA polymerase II-specific"/>
    <property type="evidence" value="ECO:0007669"/>
    <property type="project" value="InterPro"/>
</dbReference>
<evidence type="ECO:0000256" key="2">
    <source>
        <dbReference type="ARBA" id="ARBA00004141"/>
    </source>
</evidence>
<feature type="compositionally biased region" description="Basic and acidic residues" evidence="13">
    <location>
        <begin position="455"/>
        <end position="464"/>
    </location>
</feature>
<dbReference type="Gene3D" id="4.10.240.10">
    <property type="entry name" value="Zn(2)-C6 fungal-type DNA-binding domain"/>
    <property type="match status" value="1"/>
</dbReference>
<evidence type="ECO:0000256" key="3">
    <source>
        <dbReference type="ARBA" id="ARBA00022692"/>
    </source>
</evidence>
<keyword evidence="5" id="KW-0862">Zinc</keyword>
<dbReference type="CDD" id="cd00067">
    <property type="entry name" value="GAL4"/>
    <property type="match status" value="1"/>
</dbReference>
<evidence type="ECO:0000256" key="12">
    <source>
        <dbReference type="PROSITE-ProRule" id="PRU00205"/>
    </source>
</evidence>
<dbReference type="GO" id="GO:0045944">
    <property type="term" value="P:positive regulation of transcription by RNA polymerase II"/>
    <property type="evidence" value="ECO:0007669"/>
    <property type="project" value="TreeGrafter"/>
</dbReference>
<dbReference type="Pfam" id="PF04082">
    <property type="entry name" value="Fungal_trans"/>
    <property type="match status" value="1"/>
</dbReference>
<proteinExistence type="predicted"/>
<keyword evidence="10" id="KW-0804">Transcription</keyword>
<evidence type="ECO:0000256" key="1">
    <source>
        <dbReference type="ARBA" id="ARBA00004123"/>
    </source>
</evidence>
<feature type="transmembrane region" description="Helical" evidence="14">
    <location>
        <begin position="141"/>
        <end position="163"/>
    </location>
</feature>
<dbReference type="PANTHER" id="PTHR47782">
    <property type="entry name" value="ZN(II)2CYS6 TRANSCRIPTION FACTOR (EUROFUNG)-RELATED"/>
    <property type="match status" value="1"/>
</dbReference>
<evidence type="ECO:0000313" key="17">
    <source>
        <dbReference type="EMBL" id="KAK1015586.1"/>
    </source>
</evidence>
<dbReference type="EMBL" id="JAUJLE010000002">
    <property type="protein sequence ID" value="KAK1015586.1"/>
    <property type="molecule type" value="Genomic_DNA"/>
</dbReference>
<evidence type="ECO:0000256" key="10">
    <source>
        <dbReference type="ARBA" id="ARBA00023163"/>
    </source>
</evidence>
<dbReference type="GO" id="GO:0008270">
    <property type="term" value="F:zinc ion binding"/>
    <property type="evidence" value="ECO:0007669"/>
    <property type="project" value="InterPro"/>
</dbReference>
<dbReference type="GO" id="GO:0006351">
    <property type="term" value="P:DNA-templated transcription"/>
    <property type="evidence" value="ECO:0007669"/>
    <property type="project" value="InterPro"/>
</dbReference>
<feature type="domain" description="TLC" evidence="15">
    <location>
        <begin position="69"/>
        <end position="317"/>
    </location>
</feature>
<keyword evidence="4" id="KW-0479">Metal-binding</keyword>
<sequence>MRDPFPIAPPAPLVAAVKPLADYLSLSTLPLHAHEVIFAFALYSFIGLVVSPALSSYFCGPRYRAFSSRTKINWNVHVVSFCQACIICSLSLYIILFDKERKEWTKSGNWETRIWGYSGLTGLCQSFALGYFLWDFIMCSVYVDIFGWAMLAHAVSAVSVFSLGYRPFCYFYCPVFLLYELSSPFLNIHWFCDKLDLTGSTIQAVNGGVLTISFFLARILWGQYSSYNTFSDMYAAYAAGHSTPSIIPGADGNARIKSSGDIGMYYASPASQERAFMGELYLPLWLPAIYLASNLVLNALNVWWFYKMVATIRKRFDPPWGTQGIGPDAVHYMPLSEEEKNSIAGLHKEGLGSVKAGRVKAEQVLGGARAGAAGTTHGAAAADVDVQRGVYADGHKSVEVTSTTRRRKCDKLQPCGSCDRAGVPCIYTDRTKERKYNADHVERLEKRIRQAEARNKSLADELSRVRANPDAVPGSLTGDQKPLRSHAKTPDAVSEISYLAINAAGERQPYLGSTSGVLFAELICSSVRVGVPADLTPVTSLAGGPESGGIVSTAHLATVPRRFDDLPPHTLAQELVSAYLNHENIIYPFIYPHALLGTLEKVYAEEGYYVSRASLFEVFVLNMVFAIASAHVAKFDRQLLPSAESHQVRAFAEMSQVLSHGSVESLQCLLLICIWRTTSSLRDNSASMWHTAGIAVRTALELGLHRESSYPIAHASELDEAQLARYRHQELGRRCFWCVIAFDTTTSSILGRPLGIRGDEIDTALPLVESDGLLTLSLTSTAAGMQRIAIFNKIVRYRMFCGKLATSLHRKRGPDVSIEDALRLRDELADELDLWHGSLHELRLPHNATSEEGGQSCYLSPTWYEVLYANAALMIWRPCPLLADITNDRHTLQRIYDSATHAINSYAILHRNRLINYSWMTLHSVFMAGLSYIYAGHEVFDRLSNAVLSDAIKLETASVLAQQHDSPSMSLATSIDSPVSRPSASTPLQYPSAQQMQHIQHIQQTQQVPRADYINHWNLQIQQQQQQQHQQSRHAQSHLPHIHQPALSQPQQQLPQTAAVVHVPLAVDTEFLHSYNDIQTLYHHQRVEDSVMHLSQDWLGYVGAAEPAGGYMTNAHLQQHQQRRPFIPSQQAPFQPPSTRM</sequence>
<evidence type="ECO:0000256" key="11">
    <source>
        <dbReference type="ARBA" id="ARBA00023242"/>
    </source>
</evidence>
<dbReference type="GO" id="GO:0005634">
    <property type="term" value="C:nucleus"/>
    <property type="evidence" value="ECO:0007669"/>
    <property type="project" value="UniProtKB-SubCell"/>
</dbReference>
<dbReference type="InterPro" id="IPR052202">
    <property type="entry name" value="Yeast_MetPath_Reg"/>
</dbReference>
<keyword evidence="8" id="KW-0238">DNA-binding</keyword>
<dbReference type="Proteomes" id="UP001168146">
    <property type="component" value="Unassembled WGS sequence"/>
</dbReference>
<dbReference type="PANTHER" id="PTHR47782:SF12">
    <property type="entry name" value="ZN(II)2CYS6 TRANSCRIPTION FACTOR (EUROFUNG)"/>
    <property type="match status" value="1"/>
</dbReference>